<feature type="compositionally biased region" description="Polar residues" evidence="1">
    <location>
        <begin position="1330"/>
        <end position="1341"/>
    </location>
</feature>
<feature type="region of interest" description="Disordered" evidence="1">
    <location>
        <begin position="1"/>
        <end position="49"/>
    </location>
</feature>
<keyword evidence="2" id="KW-0472">Membrane</keyword>
<feature type="transmembrane region" description="Helical" evidence="2">
    <location>
        <begin position="1215"/>
        <end position="1238"/>
    </location>
</feature>
<keyword evidence="2" id="KW-1133">Transmembrane helix</keyword>
<feature type="compositionally biased region" description="Basic residues" evidence="1">
    <location>
        <begin position="1"/>
        <end position="10"/>
    </location>
</feature>
<dbReference type="Proteomes" id="UP001497392">
    <property type="component" value="Unassembled WGS sequence"/>
</dbReference>
<dbReference type="SUPFAM" id="SSF49899">
    <property type="entry name" value="Concanavalin A-like lectins/glucanases"/>
    <property type="match status" value="3"/>
</dbReference>
<feature type="region of interest" description="Disordered" evidence="1">
    <location>
        <begin position="1040"/>
        <end position="1061"/>
    </location>
</feature>
<evidence type="ECO:0000313" key="3">
    <source>
        <dbReference type="EMBL" id="CAL5224120.1"/>
    </source>
</evidence>
<evidence type="ECO:0000313" key="4">
    <source>
        <dbReference type="Proteomes" id="UP001497392"/>
    </source>
</evidence>
<gene>
    <name evidence="3" type="primary">g6752</name>
    <name evidence="3" type="ORF">VP750_LOCUS5779</name>
</gene>
<dbReference type="InterPro" id="IPR013320">
    <property type="entry name" value="ConA-like_dom_sf"/>
</dbReference>
<feature type="region of interest" description="Disordered" evidence="1">
    <location>
        <begin position="1243"/>
        <end position="1379"/>
    </location>
</feature>
<comment type="caution">
    <text evidence="3">The sequence shown here is derived from an EMBL/GenBank/DDBJ whole genome shotgun (WGS) entry which is preliminary data.</text>
</comment>
<evidence type="ECO:0000256" key="2">
    <source>
        <dbReference type="SAM" id="Phobius"/>
    </source>
</evidence>
<name>A0ABP1FW46_9CHLO</name>
<feature type="compositionally biased region" description="Polar residues" evidence="1">
    <location>
        <begin position="1298"/>
        <end position="1320"/>
    </location>
</feature>
<dbReference type="EMBL" id="CAXHTA020000010">
    <property type="protein sequence ID" value="CAL5224120.1"/>
    <property type="molecule type" value="Genomic_DNA"/>
</dbReference>
<feature type="region of interest" description="Disordered" evidence="1">
    <location>
        <begin position="321"/>
        <end position="340"/>
    </location>
</feature>
<keyword evidence="4" id="KW-1185">Reference proteome</keyword>
<reference evidence="3 4" key="1">
    <citation type="submission" date="2024-06" db="EMBL/GenBank/DDBJ databases">
        <authorList>
            <person name="Kraege A."/>
            <person name="Thomma B."/>
        </authorList>
    </citation>
    <scope>NUCLEOTIDE SEQUENCE [LARGE SCALE GENOMIC DNA]</scope>
</reference>
<dbReference type="Gene3D" id="2.60.120.200">
    <property type="match status" value="3"/>
</dbReference>
<proteinExistence type="predicted"/>
<organism evidence="3 4">
    <name type="scientific">Coccomyxa viridis</name>
    <dbReference type="NCBI Taxonomy" id="1274662"/>
    <lineage>
        <taxon>Eukaryota</taxon>
        <taxon>Viridiplantae</taxon>
        <taxon>Chlorophyta</taxon>
        <taxon>core chlorophytes</taxon>
        <taxon>Trebouxiophyceae</taxon>
        <taxon>Trebouxiophyceae incertae sedis</taxon>
        <taxon>Coccomyxaceae</taxon>
        <taxon>Coccomyxa</taxon>
    </lineage>
</organism>
<sequence>MKPHQWRRHLQQQDVTESPAIVDNIGPSEAPLTSAPHETVTPTPNAVSPAQAATLPMPAAFYWLADGNLASYYGAYNGTGYNVTYVQDSQAGYAALTCSEANDSMVVLQPVPYGTAGPFAINVWAKVGSLAGSQFEYVFSQNSTVPDTSTWGPSQVQLYFPQIGHPAYGIVRGIVKDSTDFYQGLSSVTFLDSDGKVANLARNFSNEAPIPYLGDGAWHMLTLTSQPDGSMGYRMYIDGALSGQLNGNQSYVGSDGIARSVDGGKALEIDGNMVLCGRSDDTAQRGYTGSLAELAIWNTALTAQQVSAIYTSGLGYPPMPAVPEPAPAAEPASSPSAEPPTITPLAIGTTVPSATPFPMPFAFFPLADNNLSADATIALTSGYGGRGYNTTWVQDPDVGIVVECAKQNDSTVVLDTVPYAAGGQWAVNLWMKPGSIFGSDFQYLFSHAEDKYYATGWESNQASHLKAAPLKSPCMSVPQISSAIIECNIRFFYPELDHPAFGVMRAIAKDGTDNETGSSAVVFLDSDNMVGQLTRNFTDQAIALGQVVLQDAKWHMITLTTLWDGTPGYAMMIDGQLAAVLNGNYTYTDGMGNVLHNDGGAPMDLSGPIILCGRSTNDTVRGYNGRITHLALFDQAITPLETYAIFKQGLPNLLTAAQSPSSTLPASSNALRLYGMPVCWLRAVTSSTPVRRCPELQACIPLSQMQIAENFGLLDIPGTPARLVGAVGVCTGNLDAGFHMPNASAVPPPMAFFPLTGSPPNYPTLSSYPVPQYSGYSLNAVTVEDDLFGGATSCDRTQEAEVELDTVPYAISGAFTVNVWFQVNATSGTDMEYIFSHSTFAGYTGYTDDPWGANQVEMYFPESGHPAFGIFRAIVKDSTDTDHGAASQVWVDSDGKVAYNGARVAGMSDPRGNSAEVPPSEAALMDQQWHMLTVSTQPDGVKGYRLYLDGRLVGQIANTSTYFGEDGTQLLVPGGAPAALSGPIHLCTRADNNNTRYFDGYLAYLGLYDQRLEQTEIMLLYQAVQAANVTKRLLALSNSETLPKPAPPPSSPPAAAAAPDEEAAALPPVAPLLTVAGLECYLPLHYNGTQLNGCVNIHGSMQPSCWVKNQGWQTCSHQSAAAPASSQNSSGDVAPMSYYAIPTIARITEQGNPCLLPYVINAEIVPDCIAQNGTSSCYVANNTMQHCMPGMYEEGAKQLAAQHAAAAQHRHHGGIIAGSVIGALAAVAVFAALIAALCTRKERSSGIGGPTSFRKFKDEAAHPYGGSPLKSYPGPPYAPGTEEAREVEMNAPGGSTPGNGSDASPLQSPGTPPRSFNGSETLGAGLANLRTASQQSASTTPEDPEVRAVKRGVKLPGLRSSETRIMPSGSATPPTERIY</sequence>
<accession>A0ABP1FW46</accession>
<protein>
    <submittedName>
        <fullName evidence="3">G6752 protein</fullName>
    </submittedName>
</protein>
<keyword evidence="2" id="KW-0812">Transmembrane</keyword>
<evidence type="ECO:0000256" key="1">
    <source>
        <dbReference type="SAM" id="MobiDB-lite"/>
    </source>
</evidence>